<dbReference type="KEGG" id="nsn:EXE58_06130"/>
<evidence type="ECO:0000313" key="3">
    <source>
        <dbReference type="Proteomes" id="UP000294853"/>
    </source>
</evidence>
<dbReference type="EMBL" id="CP038436">
    <property type="protein sequence ID" value="QBX55073.1"/>
    <property type="molecule type" value="Genomic_DNA"/>
</dbReference>
<evidence type="ECO:0000313" key="2">
    <source>
        <dbReference type="EMBL" id="QBX55073.1"/>
    </source>
</evidence>
<reference evidence="2 3" key="1">
    <citation type="submission" date="2019-03" db="EMBL/GenBank/DDBJ databases">
        <title>Three New Species of Nocardioides, Nocardioides euryhalodurans sp. nov., Nocardioides seonyuensis sp. nov. and Nocardioides eburneoflavus sp. nov. Iolated from Soil.</title>
        <authorList>
            <person name="Roh S.G."/>
            <person name="Lee C."/>
            <person name="Kim M.-K."/>
            <person name="Kim S.B."/>
        </authorList>
    </citation>
    <scope>NUCLEOTIDE SEQUENCE [LARGE SCALE GENOMIC DNA]</scope>
    <source>
        <strain evidence="2 3">MMS17-SY207-3</strain>
    </source>
</reference>
<dbReference type="AlphaFoldDB" id="A0A4P7IET4"/>
<sequence>MTRTGETGADAVESNEISDDCSAPHQQVKVALALPSAPTTEVIWLKKISWVRSQALQWWVNIGASLGI</sequence>
<feature type="region of interest" description="Disordered" evidence="1">
    <location>
        <begin position="1"/>
        <end position="21"/>
    </location>
</feature>
<organism evidence="2 3">
    <name type="scientific">Nocardioides seonyuensis</name>
    <dbReference type="NCBI Taxonomy" id="2518371"/>
    <lineage>
        <taxon>Bacteria</taxon>
        <taxon>Bacillati</taxon>
        <taxon>Actinomycetota</taxon>
        <taxon>Actinomycetes</taxon>
        <taxon>Propionibacteriales</taxon>
        <taxon>Nocardioidaceae</taxon>
        <taxon>Nocardioides</taxon>
    </lineage>
</organism>
<proteinExistence type="predicted"/>
<protein>
    <submittedName>
        <fullName evidence="2">Uncharacterized protein</fullName>
    </submittedName>
</protein>
<dbReference type="Proteomes" id="UP000294853">
    <property type="component" value="Chromosome"/>
</dbReference>
<gene>
    <name evidence="2" type="ORF">EXE58_06130</name>
</gene>
<evidence type="ECO:0000256" key="1">
    <source>
        <dbReference type="SAM" id="MobiDB-lite"/>
    </source>
</evidence>
<keyword evidence="3" id="KW-1185">Reference proteome</keyword>
<name>A0A4P7IET4_9ACTN</name>
<dbReference type="RefSeq" id="WP_135267041.1">
    <property type="nucleotide sequence ID" value="NZ_CP038436.1"/>
</dbReference>
<accession>A0A4P7IET4</accession>